<dbReference type="AlphaFoldDB" id="A0A0G0SH35"/>
<dbReference type="Pfam" id="PF04365">
    <property type="entry name" value="BrnT_toxin"/>
    <property type="match status" value="1"/>
</dbReference>
<proteinExistence type="predicted"/>
<protein>
    <recommendedName>
        <fullName evidence="3">Protein containing DUF497</fullName>
    </recommendedName>
</protein>
<dbReference type="Gene3D" id="3.10.450.530">
    <property type="entry name" value="Ribonuclease toxin, BrnT, of type II toxin-antitoxin system"/>
    <property type="match status" value="1"/>
</dbReference>
<dbReference type="Proteomes" id="UP000034539">
    <property type="component" value="Unassembled WGS sequence"/>
</dbReference>
<accession>A0A0G0SH35</accession>
<name>A0A0G0SH35_9BACT</name>
<dbReference type="InterPro" id="IPR038573">
    <property type="entry name" value="BrnT_sf"/>
</dbReference>
<comment type="caution">
    <text evidence="1">The sequence shown here is derived from an EMBL/GenBank/DDBJ whole genome shotgun (WGS) entry which is preliminary data.</text>
</comment>
<organism evidence="1 2">
    <name type="scientific">Candidatus Gottesmanbacteria bacterium GW2011_GWC2_39_8</name>
    <dbReference type="NCBI Taxonomy" id="1618450"/>
    <lineage>
        <taxon>Bacteria</taxon>
        <taxon>Candidatus Gottesmaniibacteriota</taxon>
    </lineage>
</organism>
<evidence type="ECO:0008006" key="3">
    <source>
        <dbReference type="Google" id="ProtNLM"/>
    </source>
</evidence>
<reference evidence="1 2" key="1">
    <citation type="journal article" date="2015" name="Nature">
        <title>rRNA introns, odd ribosomes, and small enigmatic genomes across a large radiation of phyla.</title>
        <authorList>
            <person name="Brown C.T."/>
            <person name="Hug L.A."/>
            <person name="Thomas B.C."/>
            <person name="Sharon I."/>
            <person name="Castelle C.J."/>
            <person name="Singh A."/>
            <person name="Wilkins M.J."/>
            <person name="Williams K.H."/>
            <person name="Banfield J.F."/>
        </authorList>
    </citation>
    <scope>NUCLEOTIDE SEQUENCE [LARGE SCALE GENOMIC DNA]</scope>
</reference>
<gene>
    <name evidence="1" type="ORF">UT63_C0008G0024</name>
</gene>
<dbReference type="EMBL" id="LBXN01000008">
    <property type="protein sequence ID" value="KKR34025.1"/>
    <property type="molecule type" value="Genomic_DNA"/>
</dbReference>
<evidence type="ECO:0000313" key="1">
    <source>
        <dbReference type="EMBL" id="KKR34025.1"/>
    </source>
</evidence>
<dbReference type="InterPro" id="IPR007460">
    <property type="entry name" value="BrnT_toxin"/>
</dbReference>
<evidence type="ECO:0000313" key="2">
    <source>
        <dbReference type="Proteomes" id="UP000034539"/>
    </source>
</evidence>
<sequence>MYCMIKYMALDFDISKIEGFEWDPGNIDKNKLKHSVNKEECEEVFLNQPLSIYDDEIHSGTEKRYGALGKTNKERHLVVFFTIRENKIRVISARVQGKKDRKIYGKIEEYYRKR</sequence>